<feature type="region of interest" description="Disordered" evidence="1">
    <location>
        <begin position="73"/>
        <end position="98"/>
    </location>
</feature>
<evidence type="ECO:0000256" key="1">
    <source>
        <dbReference type="SAM" id="MobiDB-lite"/>
    </source>
</evidence>
<reference evidence="2 3" key="1">
    <citation type="submission" date="2017-06" db="EMBL/GenBank/DDBJ databases">
        <title>Ant-infecting Ophiocordyceps genomes reveal a high diversity of potential behavioral manipulation genes and a possible major role for enterotoxins.</title>
        <authorList>
            <person name="De Bekker C."/>
            <person name="Evans H.C."/>
            <person name="Brachmann A."/>
            <person name="Hughes D.P."/>
        </authorList>
    </citation>
    <scope>NUCLEOTIDE SEQUENCE [LARGE SCALE GENOMIC DNA]</scope>
    <source>
        <strain evidence="2 3">Map16</strain>
    </source>
</reference>
<sequence length="171" mass="19054">MGERGRFDWMAMPALLTSRWGTALGTKPHLQPPPTLEAVLLVSIRMHVGVPVSSPRLSRPVLISTSSVKAETLRQAKRAHRRRDPGAGFQGPERRAGSPFAARPLLRGLRLLQTAFSGLDHEDHRDTNSYSRCGGMSKGESTDIMSMQPRPIHTCTWFSRQNDSLFKEPLQ</sequence>
<gene>
    <name evidence="2" type="ORF">CDD80_4736</name>
</gene>
<evidence type="ECO:0000313" key="2">
    <source>
        <dbReference type="EMBL" id="PHH72157.1"/>
    </source>
</evidence>
<dbReference type="AlphaFoldDB" id="A0A2C5YTQ1"/>
<comment type="caution">
    <text evidence="2">The sequence shown here is derived from an EMBL/GenBank/DDBJ whole genome shotgun (WGS) entry which is preliminary data.</text>
</comment>
<dbReference type="Proteomes" id="UP000226431">
    <property type="component" value="Unassembled WGS sequence"/>
</dbReference>
<evidence type="ECO:0000313" key="3">
    <source>
        <dbReference type="Proteomes" id="UP000226431"/>
    </source>
</evidence>
<name>A0A2C5YTQ1_9HYPO</name>
<accession>A0A2C5YTQ1</accession>
<keyword evidence="3" id="KW-1185">Reference proteome</keyword>
<protein>
    <submittedName>
        <fullName evidence="2">Uncharacterized protein</fullName>
    </submittedName>
</protein>
<dbReference type="EMBL" id="NJES01000443">
    <property type="protein sequence ID" value="PHH72157.1"/>
    <property type="molecule type" value="Genomic_DNA"/>
</dbReference>
<organism evidence="2 3">
    <name type="scientific">Ophiocordyceps camponoti-rufipedis</name>
    <dbReference type="NCBI Taxonomy" id="2004952"/>
    <lineage>
        <taxon>Eukaryota</taxon>
        <taxon>Fungi</taxon>
        <taxon>Dikarya</taxon>
        <taxon>Ascomycota</taxon>
        <taxon>Pezizomycotina</taxon>
        <taxon>Sordariomycetes</taxon>
        <taxon>Hypocreomycetidae</taxon>
        <taxon>Hypocreales</taxon>
        <taxon>Ophiocordycipitaceae</taxon>
        <taxon>Ophiocordyceps</taxon>
    </lineage>
</organism>
<proteinExistence type="predicted"/>